<dbReference type="OrthoDB" id="28293at2759"/>
<keyword evidence="5 9" id="KW-1133">Transmembrane helix</keyword>
<evidence type="ECO:0000256" key="7">
    <source>
        <dbReference type="ARBA" id="ARBA00023157"/>
    </source>
</evidence>
<feature type="compositionally biased region" description="Polar residues" evidence="8">
    <location>
        <begin position="2422"/>
        <end position="2436"/>
    </location>
</feature>
<evidence type="ECO:0000313" key="12">
    <source>
        <dbReference type="Proteomes" id="UP000041254"/>
    </source>
</evidence>
<dbReference type="InterPro" id="IPR011936">
    <property type="entry name" value="Myxo_disulph_rpt"/>
</dbReference>
<feature type="transmembrane region" description="Helical" evidence="9">
    <location>
        <begin position="1759"/>
        <end position="1787"/>
    </location>
</feature>
<dbReference type="Proteomes" id="UP000041254">
    <property type="component" value="Unassembled WGS sequence"/>
</dbReference>
<feature type="region of interest" description="Disordered" evidence="8">
    <location>
        <begin position="2531"/>
        <end position="2555"/>
    </location>
</feature>
<keyword evidence="3" id="KW-0732">Signal</keyword>
<feature type="transmembrane region" description="Helical" evidence="9">
    <location>
        <begin position="2190"/>
        <end position="2214"/>
    </location>
</feature>
<feature type="region of interest" description="Disordered" evidence="8">
    <location>
        <begin position="2499"/>
        <end position="2519"/>
    </location>
</feature>
<dbReference type="GO" id="GO:0004222">
    <property type="term" value="F:metalloendopeptidase activity"/>
    <property type="evidence" value="ECO:0007669"/>
    <property type="project" value="TreeGrafter"/>
</dbReference>
<dbReference type="GO" id="GO:0007166">
    <property type="term" value="P:cell surface receptor signaling pathway"/>
    <property type="evidence" value="ECO:0007669"/>
    <property type="project" value="TreeGrafter"/>
</dbReference>
<dbReference type="Gene3D" id="2.60.220.50">
    <property type="match status" value="1"/>
</dbReference>
<protein>
    <recommendedName>
        <fullName evidence="10">PKD/REJ-like domain-containing protein</fullName>
    </recommendedName>
</protein>
<accession>A0A0G4E8L8</accession>
<feature type="compositionally biased region" description="Basic and acidic residues" evidence="8">
    <location>
        <begin position="2057"/>
        <end position="2067"/>
    </location>
</feature>
<dbReference type="InterPro" id="IPR002859">
    <property type="entry name" value="PKD/REJ-like"/>
</dbReference>
<feature type="region of interest" description="Disordered" evidence="8">
    <location>
        <begin position="2571"/>
        <end position="2609"/>
    </location>
</feature>
<evidence type="ECO:0000256" key="5">
    <source>
        <dbReference type="ARBA" id="ARBA00022989"/>
    </source>
</evidence>
<evidence type="ECO:0000256" key="2">
    <source>
        <dbReference type="ARBA" id="ARBA00022692"/>
    </source>
</evidence>
<dbReference type="GO" id="GO:0016020">
    <property type="term" value="C:membrane"/>
    <property type="evidence" value="ECO:0007669"/>
    <property type="project" value="UniProtKB-SubCell"/>
</dbReference>
<dbReference type="VEuPathDB" id="CryptoDB:Vbra_1455"/>
<dbReference type="PANTHER" id="PTHR46130:SF3">
    <property type="entry name" value="CHROMOSOME UNDETERMINED SCAFFOLD_33, WHOLE GENOME SHOTGUN SEQUENCE"/>
    <property type="match status" value="1"/>
</dbReference>
<evidence type="ECO:0000259" key="10">
    <source>
        <dbReference type="Pfam" id="PF02010"/>
    </source>
</evidence>
<evidence type="ECO:0000256" key="4">
    <source>
        <dbReference type="ARBA" id="ARBA00022737"/>
    </source>
</evidence>
<feature type="region of interest" description="Disordered" evidence="8">
    <location>
        <begin position="1504"/>
        <end position="1536"/>
    </location>
</feature>
<dbReference type="InterPro" id="IPR043543">
    <property type="entry name" value="PAPPA/PAPPA2"/>
</dbReference>
<proteinExistence type="predicted"/>
<dbReference type="GO" id="GO:0006508">
    <property type="term" value="P:proteolysis"/>
    <property type="evidence" value="ECO:0007669"/>
    <property type="project" value="TreeGrafter"/>
</dbReference>
<evidence type="ECO:0000256" key="3">
    <source>
        <dbReference type="ARBA" id="ARBA00022729"/>
    </source>
</evidence>
<dbReference type="Pfam" id="PF01825">
    <property type="entry name" value="GPS"/>
    <property type="match status" value="1"/>
</dbReference>
<feature type="compositionally biased region" description="Basic and acidic residues" evidence="8">
    <location>
        <begin position="2443"/>
        <end position="2455"/>
    </location>
</feature>
<feature type="region of interest" description="Disordered" evidence="8">
    <location>
        <begin position="1901"/>
        <end position="2067"/>
    </location>
</feature>
<keyword evidence="4" id="KW-0677">Repeat</keyword>
<keyword evidence="7" id="KW-1015">Disulfide bond</keyword>
<keyword evidence="12" id="KW-1185">Reference proteome</keyword>
<dbReference type="InterPro" id="IPR000203">
    <property type="entry name" value="GPS"/>
</dbReference>
<feature type="region of interest" description="Disordered" evidence="8">
    <location>
        <begin position="1850"/>
        <end position="1871"/>
    </location>
</feature>
<keyword evidence="2 9" id="KW-0812">Transmembrane</keyword>
<organism evidence="11 12">
    <name type="scientific">Vitrella brassicaformis (strain CCMP3155)</name>
    <dbReference type="NCBI Taxonomy" id="1169540"/>
    <lineage>
        <taxon>Eukaryota</taxon>
        <taxon>Sar</taxon>
        <taxon>Alveolata</taxon>
        <taxon>Colpodellida</taxon>
        <taxon>Vitrellaceae</taxon>
        <taxon>Vitrella</taxon>
    </lineage>
</organism>
<evidence type="ECO:0000256" key="1">
    <source>
        <dbReference type="ARBA" id="ARBA00004370"/>
    </source>
</evidence>
<feature type="compositionally biased region" description="Basic and acidic residues" evidence="8">
    <location>
        <begin position="1991"/>
        <end position="2019"/>
    </location>
</feature>
<feature type="compositionally biased region" description="Low complexity" evidence="8">
    <location>
        <begin position="2397"/>
        <end position="2408"/>
    </location>
</feature>
<comment type="subcellular location">
    <subcellularLocation>
        <location evidence="1">Membrane</location>
    </subcellularLocation>
</comment>
<reference evidence="11 12" key="1">
    <citation type="submission" date="2014-11" db="EMBL/GenBank/DDBJ databases">
        <authorList>
            <person name="Zhu J."/>
            <person name="Qi W."/>
            <person name="Song R."/>
        </authorList>
    </citation>
    <scope>NUCLEOTIDE SEQUENCE [LARGE SCALE GENOMIC DNA]</scope>
</reference>
<feature type="transmembrane region" description="Helical" evidence="9">
    <location>
        <begin position="2234"/>
        <end position="2251"/>
    </location>
</feature>
<evidence type="ECO:0000256" key="6">
    <source>
        <dbReference type="ARBA" id="ARBA00023136"/>
    </source>
</evidence>
<evidence type="ECO:0000313" key="11">
    <source>
        <dbReference type="EMBL" id="CEL91852.1"/>
    </source>
</evidence>
<evidence type="ECO:0000256" key="8">
    <source>
        <dbReference type="SAM" id="MobiDB-lite"/>
    </source>
</evidence>
<gene>
    <name evidence="11" type="ORF">Vbra_1455</name>
</gene>
<keyword evidence="6 9" id="KW-0472">Membrane</keyword>
<feature type="region of interest" description="Disordered" evidence="8">
    <location>
        <begin position="2391"/>
        <end position="2455"/>
    </location>
</feature>
<dbReference type="Pfam" id="PF02010">
    <property type="entry name" value="REJ"/>
    <property type="match status" value="1"/>
</dbReference>
<dbReference type="PANTHER" id="PTHR46130">
    <property type="entry name" value="LAMGL DOMAIN-CONTAINING PROTEIN"/>
    <property type="match status" value="1"/>
</dbReference>
<dbReference type="NCBIfam" id="TIGR02232">
    <property type="entry name" value="myxo_disulf_rpt"/>
    <property type="match status" value="2"/>
</dbReference>
<sequence>MGASLCLFVRCAGDCTLERGWGFSIQRGVFPICGDSFMVEGEQCDDGNAESGDGCSSKCQVEEGWRCVGLPSECAPDCGDGMMVIGAKVDGENATEVCDDNNKKSGDGCNSQCQIEPSWQCVEQLIPPRPAGGADYSIQDGPSVCSPLCEDSLQESLQPYSASLFNCDDPSVPGDMSLTCFAEMCGMPVFRSCAEVRAELTTTHYCLPLEAPKVIDAYLHSSFTIFYIDFDVPTNRARVPQGNGKSQTQALRETCLHLLDDETYARVGSDAECLWARPSQLAVSPGRTSKVRVGQQIGLKGNVITGTAQSSDMMKFLESRRRLTASHRSHWRRLTQSVTRERGLLVDREPLVARRYPWGIKSSVRRLQLIQSGLDSRYAPKATGDISTMLDRPKESVLIPPTIEVIAPSVTTPCISLSVAVRAEGGGGRPLTIKYEAVSSPGGERLKSYINSLLEGFTNQPNFQLLPSDLEPPPMAIPDELTCIENTTCISTPDRTCKSVGYVGMGVVACCCIDGRWDLTHIGAGDVGIGLDPDLQLKNDPLYQALILESNTTTRILLHDPRGGLSSSRRDAAGKAIESDPFIIRVTVQNFLNLTAVQDVTIRFVLQDLPVITSRAQSQLSLRVRQDALLGAKPIGGAVENCAVARTDDVETVYKWRQRTQELEQWRHALDVDALKALSQSPASFRIPPNSVKASHNYTFDVIAFYRTRETETVSERVRRRRLERRTEKEKHGLESRSKPQLQWLSSLASSIRGGLFTSRRALQPSNSTGDDLNVILPATTLPPTGTNGSTIAPPSVTIDVDAMPQMTHKQRTTKGPSWHAIRQEEDAKYYPTSDTPFSQVTFEVRVREPQKPIAVLSPPRINADPRCPLLLDASRSRDPTYSIAQPKPDYAPRLQFEWTCHVASTPEDGKRVQVILPPEENVATASPINNSTLCMLDPDDNTADVCRARDGTTYASLVESNILDFSQPKLIFPAAYLPTPGSVYVFIVRVFYKWDDPDLDTAIDPIFEAEAQAEVTIDDAIDTSLPVIPTAEFEYLTDRFPTDQMLTLRAFLRLSKDGECSALPEDTAVQFLLNDEDESVVAGEMEAPPYPVGVHGVMEVAFVAIIRPEEGVLQANRRYTFTMMLEGGGAVMTVDSNEMYVNAPPALGVVTCSPSNGTQLLTEFTLTQSGWQDDDTPLHYRFASLLLNDTDSQATYQLPATVDVNDPNHQLLGPWSVSHTMRTKLRSGDPLFIIGWVRDSLGAVSYAIINITVDATALPPTNLQRLVTSERKYADSAAVTSIVGLAAASIGEGCNGTVKGEVRSLQSGLLDALDSSQQGTDISADAVDQQGSALLQITNSSRNAPAETTGTMPENCPASSLNGRLLTDEGETVSLGPVQLESAQDITSSLLGSQRASSEKFREKSGSSILSVIQNTVEESVESFQTYEARRRRRLQTGEDDEVSNPTPFVTTARSLAFGLGQTAVEQLDGDTGEASEFNSPMIALGGQRVSYDLFQSETSRRRRALGATQRSLQGASTPPPSDSTPSPDLTDDDADEADAPVVRLTCPGGVELPAENLNAYFSGHVEGSQVRALGFSCLNQDYSFDPFLTNIDTARRLQLQDQYERRLRGLQGEERLLQRGDPALQSGVKSFDILTPSLVDGSKQESRSIRGLDDGFVFRLCAQPREFEPPEASDTEALKKRFAEPKTGCRYYAGGEWTDEGCSVLNQTDDSTCVVCLCTHLTSFGAFIEEGRNVLTESNYDVLTNFNQLSKISFTTYGIYFLAFLIALVVSINVNAIFVDARFGYSEEKLVKLMFMDLMPRGWKPKNPGIFAMTFIILFSFMYTEAEIRPEGPQEDIGGRKKKRKKKVDVAIKEAPSPEQATEDEDKPAKKKGFFARGMQKYSALVQLLRKRRSQATVLRADSITDGTKRPEPEEEPSARKPKANGAVDVSKEDRFKLPPLPGVPSKTKFQNDVDQDRPPQPTALHMEIDEELRDRGSPLRVEGAVFPSKDHVMASERTTDADNGTMRRPEGERSAGEESGSSSSAESSGGSPTDAETGKASKGNLSPTTRTRLKKEVTSRDHKSWSPRQIMMNVFKRDHPVVGLYVIRPHITCLQRCLVLTTTLTCSIFLSAFFFGATDVDAAADPSGQEVQVRVTFRTVWVGIFSICLSAFMSILLAQLFLKKVYYDRKTVEQKVAIMRTWHRKHVAGVIIAVAFQLFCIFYLFMFVVTVDQQQVIDWLISGVLGLGQRFIITPIIMIAATALLLWWSTRSDRFDGIFLMLPKLANFTGVVADKKLDKTEQRLEQLAEYEDWKKRRSESLTEEQKARRRKLRASIIAVQAIVRMGGIDRRASLEADEEGWQAEMMAYEQKALERALARARPEDLWKLKAGLLPKSDIMKLKKEAMRERNRTLGGSPISSVGSSPTRTGSSPKFLLPSIFTSRQTDSQRNLQRGKSLKIVPEEPSVKEEEELPKGYEELQMMRETGNTSLVLSKMKEALDRDMHVTREEKLERISTKKREEKQQREWERKGKFKAQEEEEIARKRQALKNVAGLKEEERRKSRDEPVDPFIEAKPLAVRTTMMATATAAAAGAAAGTQAREQAAEQEGQEAAETGAAEGMGEWFSF</sequence>
<dbReference type="InParanoid" id="A0A0G4E8L8"/>
<feature type="compositionally biased region" description="Low complexity" evidence="8">
    <location>
        <begin position="2020"/>
        <end position="2034"/>
    </location>
</feature>
<evidence type="ECO:0000256" key="9">
    <source>
        <dbReference type="SAM" id="Phobius"/>
    </source>
</evidence>
<dbReference type="InterPro" id="IPR046338">
    <property type="entry name" value="GAIN_dom_sf"/>
</dbReference>
<name>A0A0G4E8L8_VITBC</name>
<feature type="transmembrane region" description="Helical" evidence="9">
    <location>
        <begin position="2143"/>
        <end position="2165"/>
    </location>
</feature>
<feature type="domain" description="PKD/REJ-like" evidence="10">
    <location>
        <begin position="870"/>
        <end position="1261"/>
    </location>
</feature>
<dbReference type="GO" id="GO:0005615">
    <property type="term" value="C:extracellular space"/>
    <property type="evidence" value="ECO:0007669"/>
    <property type="project" value="TreeGrafter"/>
</dbReference>
<feature type="compositionally biased region" description="Basic and acidic residues" evidence="8">
    <location>
        <begin position="2537"/>
        <end position="2549"/>
    </location>
</feature>
<dbReference type="EMBL" id="CDMY01000027">
    <property type="protein sequence ID" value="CEL91852.1"/>
    <property type="molecule type" value="Genomic_DNA"/>
</dbReference>
<dbReference type="Pfam" id="PF13948">
    <property type="entry name" value="DUF4215"/>
    <property type="match status" value="2"/>
</dbReference>